<feature type="domain" description="PPIase cyclophilin-type" evidence="2">
    <location>
        <begin position="7"/>
        <end position="66"/>
    </location>
</feature>
<reference evidence="3" key="1">
    <citation type="submission" date="2019-03" db="EMBL/GenBank/DDBJ databases">
        <authorList>
            <person name="Mank J."/>
            <person name="Almeida P."/>
        </authorList>
    </citation>
    <scope>NUCLEOTIDE SEQUENCE</scope>
    <source>
        <strain evidence="3">78183</strain>
    </source>
</reference>
<proteinExistence type="inferred from homology"/>
<gene>
    <name evidence="3" type="ORF">SVIM_LOCUS143113</name>
</gene>
<dbReference type="InterPro" id="IPR002130">
    <property type="entry name" value="Cyclophilin-type_PPIase_dom"/>
</dbReference>
<dbReference type="GO" id="GO:0003755">
    <property type="term" value="F:peptidyl-prolyl cis-trans isomerase activity"/>
    <property type="evidence" value="ECO:0007669"/>
    <property type="project" value="InterPro"/>
</dbReference>
<evidence type="ECO:0000259" key="2">
    <source>
        <dbReference type="PROSITE" id="PS50072"/>
    </source>
</evidence>
<dbReference type="SUPFAM" id="SSF50891">
    <property type="entry name" value="Cyclophilin-like"/>
    <property type="match status" value="1"/>
</dbReference>
<dbReference type="PANTHER" id="PTHR11071">
    <property type="entry name" value="PEPTIDYL-PROLYL CIS-TRANS ISOMERASE"/>
    <property type="match status" value="1"/>
</dbReference>
<evidence type="ECO:0000256" key="1">
    <source>
        <dbReference type="ARBA" id="ARBA00007365"/>
    </source>
</evidence>
<dbReference type="EMBL" id="CAADRP010000802">
    <property type="protein sequence ID" value="VFU32514.1"/>
    <property type="molecule type" value="Genomic_DNA"/>
</dbReference>
<dbReference type="PANTHER" id="PTHR11071:SF561">
    <property type="entry name" value="PEPTIDYL-PROLYL CIS-TRANS ISOMERASE D-RELATED"/>
    <property type="match status" value="1"/>
</dbReference>
<dbReference type="AlphaFoldDB" id="A0A6N2KV74"/>
<dbReference type="GO" id="GO:0016018">
    <property type="term" value="F:cyclosporin A binding"/>
    <property type="evidence" value="ECO:0007669"/>
    <property type="project" value="TreeGrafter"/>
</dbReference>
<accession>A0A6N2KV74</accession>
<dbReference type="PROSITE" id="PS50072">
    <property type="entry name" value="CSA_PPIASE_2"/>
    <property type="match status" value="1"/>
</dbReference>
<dbReference type="InterPro" id="IPR029000">
    <property type="entry name" value="Cyclophilin-like_dom_sf"/>
</dbReference>
<sequence>MAKPRCFLDISIGGELEGRIVVELNKEVVPKTAENFRALCTGEKGIGPNTGVPLHYKAEYLIAGGSLSSCCQRFDDTRW</sequence>
<dbReference type="GO" id="GO:0005737">
    <property type="term" value="C:cytoplasm"/>
    <property type="evidence" value="ECO:0007669"/>
    <property type="project" value="TreeGrafter"/>
</dbReference>
<name>A0A6N2KV74_SALVM</name>
<dbReference type="GO" id="GO:0006457">
    <property type="term" value="P:protein folding"/>
    <property type="evidence" value="ECO:0007669"/>
    <property type="project" value="TreeGrafter"/>
</dbReference>
<dbReference type="Pfam" id="PF00160">
    <property type="entry name" value="Pro_isomerase"/>
    <property type="match status" value="1"/>
</dbReference>
<protein>
    <recommendedName>
        <fullName evidence="2">PPIase cyclophilin-type domain-containing protein</fullName>
    </recommendedName>
</protein>
<organism evidence="3">
    <name type="scientific">Salix viminalis</name>
    <name type="common">Common osier</name>
    <name type="synonym">Basket willow</name>
    <dbReference type="NCBI Taxonomy" id="40686"/>
    <lineage>
        <taxon>Eukaryota</taxon>
        <taxon>Viridiplantae</taxon>
        <taxon>Streptophyta</taxon>
        <taxon>Embryophyta</taxon>
        <taxon>Tracheophyta</taxon>
        <taxon>Spermatophyta</taxon>
        <taxon>Magnoliopsida</taxon>
        <taxon>eudicotyledons</taxon>
        <taxon>Gunneridae</taxon>
        <taxon>Pentapetalae</taxon>
        <taxon>rosids</taxon>
        <taxon>fabids</taxon>
        <taxon>Malpighiales</taxon>
        <taxon>Salicaceae</taxon>
        <taxon>Saliceae</taxon>
        <taxon>Salix</taxon>
    </lineage>
</organism>
<comment type="similarity">
    <text evidence="1">Belongs to the cyclophilin-type PPIase family.</text>
</comment>
<evidence type="ECO:0000313" key="3">
    <source>
        <dbReference type="EMBL" id="VFU32514.1"/>
    </source>
</evidence>
<dbReference type="Gene3D" id="2.40.100.10">
    <property type="entry name" value="Cyclophilin-like"/>
    <property type="match status" value="1"/>
</dbReference>